<organism evidence="1 2">
    <name type="scientific">Thalassomonas actiniarum</name>
    <dbReference type="NCBI Taxonomy" id="485447"/>
    <lineage>
        <taxon>Bacteria</taxon>
        <taxon>Pseudomonadati</taxon>
        <taxon>Pseudomonadota</taxon>
        <taxon>Gammaproteobacteria</taxon>
        <taxon>Alteromonadales</taxon>
        <taxon>Colwelliaceae</taxon>
        <taxon>Thalassomonas</taxon>
    </lineage>
</organism>
<protein>
    <submittedName>
        <fullName evidence="1">Uncharacterized protein</fullName>
    </submittedName>
</protein>
<name>A0AAF0C6X3_9GAMM</name>
<gene>
    <name evidence="1" type="ORF">SG35_031885</name>
</gene>
<dbReference type="AlphaFoldDB" id="A0AAF0C6X3"/>
<accession>A0AAF0C6X3</accession>
<evidence type="ECO:0000313" key="1">
    <source>
        <dbReference type="EMBL" id="WDE02746.1"/>
    </source>
</evidence>
<proteinExistence type="predicted"/>
<dbReference type="EMBL" id="CP059736">
    <property type="protein sequence ID" value="WDE02746.1"/>
    <property type="molecule type" value="Genomic_DNA"/>
</dbReference>
<dbReference type="Proteomes" id="UP000032568">
    <property type="component" value="Chromosome pTact"/>
</dbReference>
<sequence>MVNGVESVSRFSDEELLASGVSPEIFNDENFVRAASVLDDVERFDANFFELSPKRNKAPIPSTGAYWNALMKPWKITVMLSVIMMPA</sequence>
<evidence type="ECO:0000313" key="2">
    <source>
        <dbReference type="Proteomes" id="UP000032568"/>
    </source>
</evidence>
<reference evidence="1 2" key="1">
    <citation type="journal article" date="2015" name="Genome Announc.">
        <title>Draft Genome Sequences of Marine Isolates of Thalassomonas viridans and Thalassomonas actiniarum.</title>
        <authorList>
            <person name="Olonade I."/>
            <person name="van Zyl L.J."/>
            <person name="Trindade M."/>
        </authorList>
    </citation>
    <scope>NUCLEOTIDE SEQUENCE [LARGE SCALE GENOMIC DNA]</scope>
    <source>
        <strain evidence="1 2">A5K-106</strain>
    </source>
</reference>
<dbReference type="KEGG" id="tact:SG35_031885"/>
<keyword evidence="2" id="KW-1185">Reference proteome</keyword>
<reference evidence="1 2" key="2">
    <citation type="journal article" date="2022" name="Mar. Drugs">
        <title>Bioassay-Guided Fractionation Leads to the Detection of Cholic Acid Generated by the Rare Thalassomonas sp.</title>
        <authorList>
            <person name="Pheiffer F."/>
            <person name="Schneider Y.K."/>
            <person name="Hansen E.H."/>
            <person name="Andersen J.H."/>
            <person name="Isaksson J."/>
            <person name="Busche T."/>
            <person name="R C."/>
            <person name="Kalinowski J."/>
            <person name="Zyl L.V."/>
            <person name="Trindade M."/>
        </authorList>
    </citation>
    <scope>NUCLEOTIDE SEQUENCE [LARGE SCALE GENOMIC DNA]</scope>
    <source>
        <strain evidence="1 2">A5K-106</strain>
    </source>
</reference>